<dbReference type="Proteomes" id="UP000694844">
    <property type="component" value="Chromosome 3"/>
</dbReference>
<dbReference type="Pfam" id="PF01145">
    <property type="entry name" value="Band_7"/>
    <property type="match status" value="1"/>
</dbReference>
<name>A0A8B8DLA4_CRAVI</name>
<keyword evidence="1" id="KW-0472">Membrane</keyword>
<dbReference type="GeneID" id="111127599"/>
<dbReference type="AlphaFoldDB" id="A0A8B8DLA4"/>
<keyword evidence="1" id="KW-0812">Transmembrane</keyword>
<proteinExistence type="predicted"/>
<keyword evidence="1" id="KW-1133">Transmembrane helix</keyword>
<accession>A0A8B8DLA4</accession>
<dbReference type="InterPro" id="IPR001107">
    <property type="entry name" value="Band_7"/>
</dbReference>
<sequence length="334" mass="37546">MPCEENKNCVVIVGIAVGIPVLLIVILVPLSFSGLEYYEFGFKRQKSTGTVDKTEVYTTGKHMIGPDVEFKTFNADAHFVELDDVAIFTADKLEVKMTAYLQYFLRKDELVLLHDAYDTDYKDIIKNSALDALKGATTGYNTRELVTNRKLMEETIFKAISQRLGGTCCRSDCTSYTYACPVGCKPTSTCTNTDKGYYVDVKYFQLGTITIPNDVQSQYMKALTLQEEADREKLLQDAQVVRKNTTAMVQLIKNEAEEIRENGTAIANLMRVTAQANYTATLETARSDGLKQVFTTLGFTQQQYKSSFDYLKTLRGLDKAHLTVDFQQRIVGNL</sequence>
<feature type="transmembrane region" description="Helical" evidence="1">
    <location>
        <begin position="12"/>
        <end position="38"/>
    </location>
</feature>
<dbReference type="OrthoDB" id="5986675at2759"/>
<evidence type="ECO:0000256" key="1">
    <source>
        <dbReference type="SAM" id="Phobius"/>
    </source>
</evidence>
<protein>
    <submittedName>
        <fullName evidence="4">Uncharacterized protein LOC111127599</fullName>
    </submittedName>
</protein>
<evidence type="ECO:0000259" key="2">
    <source>
        <dbReference type="Pfam" id="PF01145"/>
    </source>
</evidence>
<gene>
    <name evidence="4" type="primary">LOC111127599</name>
</gene>
<feature type="domain" description="Band 7" evidence="2">
    <location>
        <begin position="48"/>
        <end position="233"/>
    </location>
</feature>
<dbReference type="RefSeq" id="XP_022328553.1">
    <property type="nucleotide sequence ID" value="XM_022472845.1"/>
</dbReference>
<dbReference type="KEGG" id="cvn:111127599"/>
<reference evidence="4" key="1">
    <citation type="submission" date="2025-08" db="UniProtKB">
        <authorList>
            <consortium name="RefSeq"/>
        </authorList>
    </citation>
    <scope>IDENTIFICATION</scope>
    <source>
        <tissue evidence="4">Whole sample</tissue>
    </source>
</reference>
<keyword evidence="3" id="KW-1185">Reference proteome</keyword>
<evidence type="ECO:0000313" key="3">
    <source>
        <dbReference type="Proteomes" id="UP000694844"/>
    </source>
</evidence>
<evidence type="ECO:0000313" key="4">
    <source>
        <dbReference type="RefSeq" id="XP_022328553.1"/>
    </source>
</evidence>
<organism evidence="3 4">
    <name type="scientific">Crassostrea virginica</name>
    <name type="common">Eastern oyster</name>
    <dbReference type="NCBI Taxonomy" id="6565"/>
    <lineage>
        <taxon>Eukaryota</taxon>
        <taxon>Metazoa</taxon>
        <taxon>Spiralia</taxon>
        <taxon>Lophotrochozoa</taxon>
        <taxon>Mollusca</taxon>
        <taxon>Bivalvia</taxon>
        <taxon>Autobranchia</taxon>
        <taxon>Pteriomorphia</taxon>
        <taxon>Ostreida</taxon>
        <taxon>Ostreoidea</taxon>
        <taxon>Ostreidae</taxon>
        <taxon>Crassostrea</taxon>
    </lineage>
</organism>